<accession>A0A183EGB4</accession>
<keyword evidence="4 8" id="KW-0812">Transmembrane</keyword>
<evidence type="ECO:0000256" key="5">
    <source>
        <dbReference type="ARBA" id="ARBA00022989"/>
    </source>
</evidence>
<comment type="subcellular location">
    <subcellularLocation>
        <location evidence="1">Membrane</location>
        <topology evidence="1">Multi-pass membrane protein</topology>
    </subcellularLocation>
</comment>
<dbReference type="PANTHER" id="PTHR10778:SF13">
    <property type="entry name" value="ADENOSINE 3'-PHOSPHO 5'-PHOSPHOSULFATE TRANSPORTER 1"/>
    <property type="match status" value="1"/>
</dbReference>
<evidence type="ECO:0000256" key="4">
    <source>
        <dbReference type="ARBA" id="ARBA00022692"/>
    </source>
</evidence>
<evidence type="ECO:0000256" key="3">
    <source>
        <dbReference type="ARBA" id="ARBA00022448"/>
    </source>
</evidence>
<dbReference type="InterPro" id="IPR013657">
    <property type="entry name" value="SCL35B1-4/HUT1"/>
</dbReference>
<evidence type="ECO:0000313" key="9">
    <source>
        <dbReference type="WBParaSite" id="GPUH_0002003001-mRNA-1"/>
    </source>
</evidence>
<proteinExistence type="inferred from homology"/>
<comment type="similarity">
    <text evidence="2">Belongs to the nucleotide-sugar transporter family. SLC35B subfamily.</text>
</comment>
<dbReference type="GO" id="GO:0000139">
    <property type="term" value="C:Golgi membrane"/>
    <property type="evidence" value="ECO:0007669"/>
    <property type="project" value="TreeGrafter"/>
</dbReference>
<evidence type="ECO:0000256" key="1">
    <source>
        <dbReference type="ARBA" id="ARBA00004141"/>
    </source>
</evidence>
<dbReference type="WBParaSite" id="GPUH_0002003001-mRNA-1">
    <property type="protein sequence ID" value="GPUH_0002003001-mRNA-1"/>
    <property type="gene ID" value="GPUH_0002003001"/>
</dbReference>
<organism evidence="9">
    <name type="scientific">Gongylonema pulchrum</name>
    <dbReference type="NCBI Taxonomy" id="637853"/>
    <lineage>
        <taxon>Eukaryota</taxon>
        <taxon>Metazoa</taxon>
        <taxon>Ecdysozoa</taxon>
        <taxon>Nematoda</taxon>
        <taxon>Chromadorea</taxon>
        <taxon>Rhabditida</taxon>
        <taxon>Spirurina</taxon>
        <taxon>Spiruromorpha</taxon>
        <taxon>Spiruroidea</taxon>
        <taxon>Gongylonematidae</taxon>
        <taxon>Gongylonema</taxon>
    </lineage>
</organism>
<feature type="transmembrane region" description="Helical" evidence="8">
    <location>
        <begin position="38"/>
        <end position="63"/>
    </location>
</feature>
<keyword evidence="3" id="KW-0813">Transport</keyword>
<sequence>LSGICLMSGYLLFDAFTLNWQKTLFDCKPRISKYQMMFGVNMFSVILCFVSLVEQGTLISPFHFLVAHEGFARDVFLLSLFGALGQVVIYATIERFGPVIFAVMMTLRQIFSIMLSTVAYGHPISALSVLGFFITFSAIFINIYRRHRVVQNRHQLDT</sequence>
<name>A0A183EGB4_9BILA</name>
<dbReference type="GO" id="GO:0005789">
    <property type="term" value="C:endoplasmic reticulum membrane"/>
    <property type="evidence" value="ECO:0007669"/>
    <property type="project" value="TreeGrafter"/>
</dbReference>
<reference evidence="9" key="1">
    <citation type="submission" date="2016-06" db="UniProtKB">
        <authorList>
            <consortium name="WormBaseParasite"/>
        </authorList>
    </citation>
    <scope>IDENTIFICATION</scope>
</reference>
<dbReference type="Pfam" id="PF08449">
    <property type="entry name" value="UAA"/>
    <property type="match status" value="1"/>
</dbReference>
<feature type="transmembrane region" description="Helical" evidence="8">
    <location>
        <begin position="100"/>
        <end position="120"/>
    </location>
</feature>
<evidence type="ECO:0000256" key="2">
    <source>
        <dbReference type="ARBA" id="ARBA00010694"/>
    </source>
</evidence>
<feature type="transmembrane region" description="Helical" evidence="8">
    <location>
        <begin position="126"/>
        <end position="144"/>
    </location>
</feature>
<evidence type="ECO:0000256" key="6">
    <source>
        <dbReference type="ARBA" id="ARBA00023136"/>
    </source>
</evidence>
<keyword evidence="6 8" id="KW-0472">Membrane</keyword>
<keyword evidence="5 8" id="KW-1133">Transmembrane helix</keyword>
<dbReference type="GO" id="GO:0046964">
    <property type="term" value="F:3'-phosphoadenosine 5'-phosphosulfate transmembrane transporter activity"/>
    <property type="evidence" value="ECO:0007669"/>
    <property type="project" value="TreeGrafter"/>
</dbReference>
<dbReference type="AlphaFoldDB" id="A0A183EGB4"/>
<evidence type="ECO:0000256" key="7">
    <source>
        <dbReference type="ARBA" id="ARBA00039668"/>
    </source>
</evidence>
<evidence type="ECO:0000256" key="8">
    <source>
        <dbReference type="SAM" id="Phobius"/>
    </source>
</evidence>
<feature type="transmembrane region" description="Helical" evidence="8">
    <location>
        <begin position="75"/>
        <end position="93"/>
    </location>
</feature>
<protein>
    <recommendedName>
        <fullName evidence="7">Adenosine 3'-phospho 5'-phosphosulfate transporter 1</fullName>
    </recommendedName>
</protein>
<dbReference type="PANTHER" id="PTHR10778">
    <property type="entry name" value="SOLUTE CARRIER FAMILY 35 MEMBER B"/>
    <property type="match status" value="1"/>
</dbReference>